<dbReference type="AlphaFoldDB" id="A0A9X3HX90"/>
<keyword evidence="2" id="KW-0805">Transcription regulation</keyword>
<name>A0A9X3HX90_9VIBR</name>
<evidence type="ECO:0000256" key="4">
    <source>
        <dbReference type="ARBA" id="ARBA00023163"/>
    </source>
</evidence>
<dbReference type="InterPro" id="IPR000847">
    <property type="entry name" value="LysR_HTH_N"/>
</dbReference>
<evidence type="ECO:0000313" key="7">
    <source>
        <dbReference type="Proteomes" id="UP001155587"/>
    </source>
</evidence>
<dbReference type="Pfam" id="PF03466">
    <property type="entry name" value="LysR_substrate"/>
    <property type="match status" value="1"/>
</dbReference>
<feature type="domain" description="HTH lysR-type" evidence="5">
    <location>
        <begin position="3"/>
        <end position="61"/>
    </location>
</feature>
<keyword evidence="7" id="KW-1185">Reference proteome</keyword>
<evidence type="ECO:0000256" key="1">
    <source>
        <dbReference type="ARBA" id="ARBA00009437"/>
    </source>
</evidence>
<dbReference type="PANTHER" id="PTHR30126">
    <property type="entry name" value="HTH-TYPE TRANSCRIPTIONAL REGULATOR"/>
    <property type="match status" value="1"/>
</dbReference>
<keyword evidence="3" id="KW-0238">DNA-binding</keyword>
<organism evidence="6 7">
    <name type="scientific">Vibrio qingdaonensis</name>
    <dbReference type="NCBI Taxonomy" id="2829491"/>
    <lineage>
        <taxon>Bacteria</taxon>
        <taxon>Pseudomonadati</taxon>
        <taxon>Pseudomonadota</taxon>
        <taxon>Gammaproteobacteria</taxon>
        <taxon>Vibrionales</taxon>
        <taxon>Vibrionaceae</taxon>
        <taxon>Vibrio</taxon>
    </lineage>
</organism>
<dbReference type="Gene3D" id="3.40.190.290">
    <property type="match status" value="1"/>
</dbReference>
<dbReference type="Gene3D" id="1.10.10.10">
    <property type="entry name" value="Winged helix-like DNA-binding domain superfamily/Winged helix DNA-binding domain"/>
    <property type="match status" value="1"/>
</dbReference>
<dbReference type="InterPro" id="IPR036388">
    <property type="entry name" value="WH-like_DNA-bd_sf"/>
</dbReference>
<dbReference type="GO" id="GO:0000976">
    <property type="term" value="F:transcription cis-regulatory region binding"/>
    <property type="evidence" value="ECO:0007669"/>
    <property type="project" value="TreeGrafter"/>
</dbReference>
<dbReference type="RefSeq" id="WP_265676009.1">
    <property type="nucleotide sequence ID" value="NZ_JAKRRY010000022.1"/>
</dbReference>
<evidence type="ECO:0000256" key="2">
    <source>
        <dbReference type="ARBA" id="ARBA00023015"/>
    </source>
</evidence>
<dbReference type="InterPro" id="IPR005119">
    <property type="entry name" value="LysR_subst-bd"/>
</dbReference>
<keyword evidence="4" id="KW-0804">Transcription</keyword>
<reference evidence="6" key="1">
    <citation type="submission" date="2022-02" db="EMBL/GenBank/DDBJ databases">
        <title>Vibrio sp. nov, a new bacterium isolated from seawater.</title>
        <authorList>
            <person name="Yuan Y."/>
        </authorList>
    </citation>
    <scope>NUCLEOTIDE SEQUENCE</scope>
    <source>
        <strain evidence="6">ZSDZ65</strain>
    </source>
</reference>
<dbReference type="Pfam" id="PF00126">
    <property type="entry name" value="HTH_1"/>
    <property type="match status" value="1"/>
</dbReference>
<dbReference type="SUPFAM" id="SSF46785">
    <property type="entry name" value="Winged helix' DNA-binding domain"/>
    <property type="match status" value="1"/>
</dbReference>
<dbReference type="GO" id="GO:0003700">
    <property type="term" value="F:DNA-binding transcription factor activity"/>
    <property type="evidence" value="ECO:0007669"/>
    <property type="project" value="InterPro"/>
</dbReference>
<proteinExistence type="inferred from homology"/>
<comment type="caution">
    <text evidence="6">The sequence shown here is derived from an EMBL/GenBank/DDBJ whole genome shotgun (WGS) entry which is preliminary data.</text>
</comment>
<protein>
    <submittedName>
        <fullName evidence="6">LysR family transcriptional regulator</fullName>
    </submittedName>
</protein>
<gene>
    <name evidence="6" type="ORF">MD535_15880</name>
</gene>
<dbReference type="CDD" id="cd05466">
    <property type="entry name" value="PBP2_LTTR_substrate"/>
    <property type="match status" value="1"/>
</dbReference>
<dbReference type="InterPro" id="IPR036390">
    <property type="entry name" value="WH_DNA-bd_sf"/>
</dbReference>
<evidence type="ECO:0000259" key="5">
    <source>
        <dbReference type="PROSITE" id="PS50931"/>
    </source>
</evidence>
<comment type="similarity">
    <text evidence="1">Belongs to the LysR transcriptional regulatory family.</text>
</comment>
<dbReference type="EMBL" id="JAKRRY010000022">
    <property type="protein sequence ID" value="MCW8347480.1"/>
    <property type="molecule type" value="Genomic_DNA"/>
</dbReference>
<dbReference type="Proteomes" id="UP001155587">
    <property type="component" value="Unassembled WGS sequence"/>
</dbReference>
<dbReference type="PROSITE" id="PS50931">
    <property type="entry name" value="HTH_LYSR"/>
    <property type="match status" value="1"/>
</dbReference>
<sequence length="297" mass="32865">MLLTTERLHYLVTIAELGSFSAAARELGVSASAVNQAVQSMELDLGVILFERVAGKSPSLTTAGRSLYFQALDIIPRLTAIEQKARSLQRGEETQLTIATHSMTLYPSFVEIISQMLKRFPDVDLNLIDAETQGLAEGSETPGADIMIAPAQLHPIRGTDNAVVDAIEWCFLVSPNHPLAALKGEVTPQDLEQYPQILTNEGEIATTELVESLRFSPKIIRYQSSYQLHDLLMLGVGFTLYPEQLAKPYLDLGLVKKLDVGRYDNAMVWPVEMSWRSGLGQAGHWLIEAILDRDNKE</sequence>
<accession>A0A9X3HX90</accession>
<dbReference type="SUPFAM" id="SSF53850">
    <property type="entry name" value="Periplasmic binding protein-like II"/>
    <property type="match status" value="1"/>
</dbReference>
<evidence type="ECO:0000256" key="3">
    <source>
        <dbReference type="ARBA" id="ARBA00023125"/>
    </source>
</evidence>
<dbReference type="PANTHER" id="PTHR30126:SF91">
    <property type="entry name" value="LYSR FAMILY TRANSCRIPTIONAL REGULATOR"/>
    <property type="match status" value="1"/>
</dbReference>
<evidence type="ECO:0000313" key="6">
    <source>
        <dbReference type="EMBL" id="MCW8347480.1"/>
    </source>
</evidence>